<name>A0A3M7S940_BRAPC</name>
<evidence type="ECO:0000313" key="3">
    <source>
        <dbReference type="Proteomes" id="UP000276133"/>
    </source>
</evidence>
<dbReference type="AlphaFoldDB" id="A0A3M7S940"/>
<sequence length="161" mass="19725">MLCGRLVFKIIYNQNRQVIVITQWSRAFDISRFKIRFIFINQFDNQLNIMMQSSRYISLAQFKNINELLNFSHWQNYKNYIKFEKKIAPVKLLMLNITSVVFYIWQGKKEIVYVAHTYGFFNKMWIAYCVLKTSYRNNLYIVVILIEFSIRRYHRDFLNTR</sequence>
<evidence type="ECO:0000256" key="1">
    <source>
        <dbReference type="SAM" id="Phobius"/>
    </source>
</evidence>
<proteinExistence type="predicted"/>
<gene>
    <name evidence="2" type="ORF">BpHYR1_012256</name>
</gene>
<comment type="caution">
    <text evidence="2">The sequence shown here is derived from an EMBL/GenBank/DDBJ whole genome shotgun (WGS) entry which is preliminary data.</text>
</comment>
<reference evidence="2 3" key="1">
    <citation type="journal article" date="2018" name="Sci. Rep.">
        <title>Genomic signatures of local adaptation to the degree of environmental predictability in rotifers.</title>
        <authorList>
            <person name="Franch-Gras L."/>
            <person name="Hahn C."/>
            <person name="Garcia-Roger E.M."/>
            <person name="Carmona M.J."/>
            <person name="Serra M."/>
            <person name="Gomez A."/>
        </authorList>
    </citation>
    <scope>NUCLEOTIDE SEQUENCE [LARGE SCALE GENOMIC DNA]</scope>
    <source>
        <strain evidence="2">HYR1</strain>
    </source>
</reference>
<dbReference type="Proteomes" id="UP000276133">
    <property type="component" value="Unassembled WGS sequence"/>
</dbReference>
<evidence type="ECO:0000313" key="2">
    <source>
        <dbReference type="EMBL" id="RNA32324.1"/>
    </source>
</evidence>
<evidence type="ECO:0008006" key="4">
    <source>
        <dbReference type="Google" id="ProtNLM"/>
    </source>
</evidence>
<dbReference type="EMBL" id="REGN01001817">
    <property type="protein sequence ID" value="RNA32324.1"/>
    <property type="molecule type" value="Genomic_DNA"/>
</dbReference>
<organism evidence="2 3">
    <name type="scientific">Brachionus plicatilis</name>
    <name type="common">Marine rotifer</name>
    <name type="synonym">Brachionus muelleri</name>
    <dbReference type="NCBI Taxonomy" id="10195"/>
    <lineage>
        <taxon>Eukaryota</taxon>
        <taxon>Metazoa</taxon>
        <taxon>Spiralia</taxon>
        <taxon>Gnathifera</taxon>
        <taxon>Rotifera</taxon>
        <taxon>Eurotatoria</taxon>
        <taxon>Monogononta</taxon>
        <taxon>Pseudotrocha</taxon>
        <taxon>Ploima</taxon>
        <taxon>Brachionidae</taxon>
        <taxon>Brachionus</taxon>
    </lineage>
</organism>
<feature type="transmembrane region" description="Helical" evidence="1">
    <location>
        <begin position="87"/>
        <end position="105"/>
    </location>
</feature>
<accession>A0A3M7S940</accession>
<keyword evidence="1" id="KW-1133">Transmembrane helix</keyword>
<keyword evidence="1" id="KW-0472">Membrane</keyword>
<keyword evidence="3" id="KW-1185">Reference proteome</keyword>
<protein>
    <recommendedName>
        <fullName evidence="4">Transmembrane protein</fullName>
    </recommendedName>
</protein>
<keyword evidence="1" id="KW-0812">Transmembrane</keyword>